<evidence type="ECO:0000313" key="3">
    <source>
        <dbReference type="Proteomes" id="UP000799436"/>
    </source>
</evidence>
<organism evidence="2 3">
    <name type="scientific">Teratosphaeria nubilosa</name>
    <dbReference type="NCBI Taxonomy" id="161662"/>
    <lineage>
        <taxon>Eukaryota</taxon>
        <taxon>Fungi</taxon>
        <taxon>Dikarya</taxon>
        <taxon>Ascomycota</taxon>
        <taxon>Pezizomycotina</taxon>
        <taxon>Dothideomycetes</taxon>
        <taxon>Dothideomycetidae</taxon>
        <taxon>Mycosphaerellales</taxon>
        <taxon>Teratosphaeriaceae</taxon>
        <taxon>Teratosphaeria</taxon>
    </lineage>
</organism>
<sequence>MYTPNKQNGPLVELFRAGYFVGSTLLGSIPGTRHVWLQFFSALREIKAGCDVALQFGGDATNSSTTTRPFVLFSLAPLWVPDPAKLISHPQVTAPFITYEVTATIKSSVLDGSPMLDLKAVTSDVGHGLHHVLRRSMRTVERVSRERSFGSAGELLFALQQPLLDDLMTPALASILDFRSANFYLLGADRGVRWMHGITLNADGSPAEDDKDPVYLPPVPGSPSKYCHSMTSGGEKRFLTSHRQLSVDRWPLIARKLGMQITNIACSGTATDVFAAEKLEGFTKTVDSAGLPWALDVADRFSQSHDCASIDGLVIQSSTDWAAHFDYVDQRPLEVLRLRRLDVREAGPRINLTLPPYKPQKVHLTKSAGQSEASIAVALSVRRAAAESAFEQEVPASARTFCEDMMWLTESAHITMKRVLASMQFDSLAQASKFLSEALLRTLKIFDDAADIVDVLVICKCPADPKENVTCRASWDGDTVATTITNDAPKRPPVANETVTHDRSSQPVIAGRPGSGHATTQSGSEMNSAMLEDGRFLGPLVRNVYTRTIFASKGCLSSTLEDRTGFGSYSLSLQFAGAAYRAVTELADNEIASRVLSSFKRGTGNMPLAHHEIMMGLAENFQGAENITLRLIGSFGSQINLGACELFLRYRPVNTGNLLISALYPSALRSSKPDADYPDTKIQIQLSGQATKDPLGQEHHANVRHSLISAQIRMLDLVTPSLGHFVQREQYQPWADAAALTILNNEWLSPFMRTASVRIAKVHKGVTGKFVGTARAKRYADGRVTLEDEHDIDAKPSITAPSGEESNKQELPDGLGGEGCDQSNLVDSGVGSVLPPHLPLKHYRLTKYPTGEMRFDTKNLMPYVSSCNTLTPLT</sequence>
<name>A0A6G1LP90_9PEZI</name>
<evidence type="ECO:0000313" key="2">
    <source>
        <dbReference type="EMBL" id="KAF2774258.1"/>
    </source>
</evidence>
<dbReference type="Proteomes" id="UP000799436">
    <property type="component" value="Unassembled WGS sequence"/>
</dbReference>
<protein>
    <submittedName>
        <fullName evidence="2">Uncharacterized protein</fullName>
    </submittedName>
</protein>
<keyword evidence="3" id="KW-1185">Reference proteome</keyword>
<dbReference type="EMBL" id="ML995808">
    <property type="protein sequence ID" value="KAF2774258.1"/>
    <property type="molecule type" value="Genomic_DNA"/>
</dbReference>
<feature type="region of interest" description="Disordered" evidence="1">
    <location>
        <begin position="790"/>
        <end position="817"/>
    </location>
</feature>
<dbReference type="AlphaFoldDB" id="A0A6G1LP90"/>
<proteinExistence type="predicted"/>
<evidence type="ECO:0000256" key="1">
    <source>
        <dbReference type="SAM" id="MobiDB-lite"/>
    </source>
</evidence>
<accession>A0A6G1LP90</accession>
<feature type="region of interest" description="Disordered" evidence="1">
    <location>
        <begin position="487"/>
        <end position="523"/>
    </location>
</feature>
<reference evidence="2" key="1">
    <citation type="journal article" date="2020" name="Stud. Mycol.">
        <title>101 Dothideomycetes genomes: a test case for predicting lifestyles and emergence of pathogens.</title>
        <authorList>
            <person name="Haridas S."/>
            <person name="Albert R."/>
            <person name="Binder M."/>
            <person name="Bloem J."/>
            <person name="Labutti K."/>
            <person name="Salamov A."/>
            <person name="Andreopoulos B."/>
            <person name="Baker S."/>
            <person name="Barry K."/>
            <person name="Bills G."/>
            <person name="Bluhm B."/>
            <person name="Cannon C."/>
            <person name="Castanera R."/>
            <person name="Culley D."/>
            <person name="Daum C."/>
            <person name="Ezra D."/>
            <person name="Gonzalez J."/>
            <person name="Henrissat B."/>
            <person name="Kuo A."/>
            <person name="Liang C."/>
            <person name="Lipzen A."/>
            <person name="Lutzoni F."/>
            <person name="Magnuson J."/>
            <person name="Mondo S."/>
            <person name="Nolan M."/>
            <person name="Ohm R."/>
            <person name="Pangilinan J."/>
            <person name="Park H.-J."/>
            <person name="Ramirez L."/>
            <person name="Alfaro M."/>
            <person name="Sun H."/>
            <person name="Tritt A."/>
            <person name="Yoshinaga Y."/>
            <person name="Zwiers L.-H."/>
            <person name="Turgeon B."/>
            <person name="Goodwin S."/>
            <person name="Spatafora J."/>
            <person name="Crous P."/>
            <person name="Grigoriev I."/>
        </authorList>
    </citation>
    <scope>NUCLEOTIDE SEQUENCE</scope>
    <source>
        <strain evidence="2">CBS 116005</strain>
    </source>
</reference>
<gene>
    <name evidence="2" type="ORF">EJ03DRAFT_3374</name>
</gene>